<dbReference type="GO" id="GO:0003886">
    <property type="term" value="F:DNA (cytosine-5-)-methyltransferase activity"/>
    <property type="evidence" value="ECO:0007669"/>
    <property type="project" value="UniProtKB-EC"/>
</dbReference>
<proteinExistence type="inferred from homology"/>
<dbReference type="EMBL" id="BNJK01000001">
    <property type="protein sequence ID" value="GHO91520.1"/>
    <property type="molecule type" value="Genomic_DNA"/>
</dbReference>
<dbReference type="PROSITE" id="PS51679">
    <property type="entry name" value="SAM_MT_C5"/>
    <property type="match status" value="1"/>
</dbReference>
<sequence length="423" mass="48571">MGSFYWDQDLTATDSFAGAGGLSCGLERAGASLQFAVNHDERSIATYRRNFPHADVRCAWLETIDWKTTPDTLIKVGGPECTNHSRAKGEKRRDRRQLRLPGWTDHDSKPEAEKSRASMWQVYRAAKAKADKHMPYHSMIFENVPEVAEWSGYLDWLQHMLTLSDEEPAHRHYEHQILSVNAMHFGVPQCRDRWIAVFWPKGARKPDLNFRPPAFCWSCKQDIAAVQCWKNPTKKTGRYDYRLRGQYTYNCPRCSRRVQPYYRCAAEVIDFSDRGIPIGERLASRLPTLKPATMQRIADGINQFFRRPSLPPSEAREVPRIDGIAPFWITYYSNGKPYSIYEPFCTFSTRERCGLVFPPDDGSLDIHKCSFRMLNEREIKAGSGLPPQYEIVADSKDEVTRQCGHMVPPPLAQWVASRVIAAM</sequence>
<evidence type="ECO:0000256" key="7">
    <source>
        <dbReference type="SAM" id="MobiDB-lite"/>
    </source>
</evidence>
<dbReference type="AlphaFoldDB" id="A0A8J3IFE8"/>
<gene>
    <name evidence="8" type="ORF">KSF_015680</name>
</gene>
<feature type="region of interest" description="Disordered" evidence="7">
    <location>
        <begin position="77"/>
        <end position="112"/>
    </location>
</feature>
<dbReference type="GO" id="GO:0032259">
    <property type="term" value="P:methylation"/>
    <property type="evidence" value="ECO:0007669"/>
    <property type="project" value="UniProtKB-KW"/>
</dbReference>
<evidence type="ECO:0000256" key="1">
    <source>
        <dbReference type="ARBA" id="ARBA00011975"/>
    </source>
</evidence>
<reference evidence="8" key="1">
    <citation type="submission" date="2020-10" db="EMBL/GenBank/DDBJ databases">
        <title>Taxonomic study of unclassified bacteria belonging to the class Ktedonobacteria.</title>
        <authorList>
            <person name="Yabe S."/>
            <person name="Wang C.M."/>
            <person name="Zheng Y."/>
            <person name="Sakai Y."/>
            <person name="Cavaletti L."/>
            <person name="Monciardini P."/>
            <person name="Donadio S."/>
        </authorList>
    </citation>
    <scope>NUCLEOTIDE SEQUENCE</scope>
    <source>
        <strain evidence="8">ID150040</strain>
    </source>
</reference>
<dbReference type="Gene3D" id="3.40.50.150">
    <property type="entry name" value="Vaccinia Virus protein VP39"/>
    <property type="match status" value="1"/>
</dbReference>
<evidence type="ECO:0000256" key="6">
    <source>
        <dbReference type="PROSITE-ProRule" id="PRU01016"/>
    </source>
</evidence>
<dbReference type="PANTHER" id="PTHR10629:SF52">
    <property type="entry name" value="DNA (CYTOSINE-5)-METHYLTRANSFERASE 1"/>
    <property type="match status" value="1"/>
</dbReference>
<name>A0A8J3IFE8_9CHLR</name>
<evidence type="ECO:0000313" key="9">
    <source>
        <dbReference type="Proteomes" id="UP000597444"/>
    </source>
</evidence>
<organism evidence="8 9">
    <name type="scientific">Reticulibacter mediterranei</name>
    <dbReference type="NCBI Taxonomy" id="2778369"/>
    <lineage>
        <taxon>Bacteria</taxon>
        <taxon>Bacillati</taxon>
        <taxon>Chloroflexota</taxon>
        <taxon>Ktedonobacteria</taxon>
        <taxon>Ktedonobacterales</taxon>
        <taxon>Reticulibacteraceae</taxon>
        <taxon>Reticulibacter</taxon>
    </lineage>
</organism>
<evidence type="ECO:0000256" key="4">
    <source>
        <dbReference type="ARBA" id="ARBA00022691"/>
    </source>
</evidence>
<keyword evidence="3 6" id="KW-0808">Transferase</keyword>
<dbReference type="EC" id="2.1.1.37" evidence="1"/>
<keyword evidence="4 6" id="KW-0949">S-adenosyl-L-methionine</keyword>
<dbReference type="InterPro" id="IPR029063">
    <property type="entry name" value="SAM-dependent_MTases_sf"/>
</dbReference>
<dbReference type="GO" id="GO:0044027">
    <property type="term" value="P:negative regulation of gene expression via chromosomal CpG island methylation"/>
    <property type="evidence" value="ECO:0007669"/>
    <property type="project" value="TreeGrafter"/>
</dbReference>
<evidence type="ECO:0000313" key="8">
    <source>
        <dbReference type="EMBL" id="GHO91520.1"/>
    </source>
</evidence>
<dbReference type="InterPro" id="IPR050390">
    <property type="entry name" value="C5-Methyltransferase"/>
</dbReference>
<evidence type="ECO:0000256" key="5">
    <source>
        <dbReference type="ARBA" id="ARBA00022747"/>
    </source>
</evidence>
<keyword evidence="2 6" id="KW-0489">Methyltransferase</keyword>
<comment type="caution">
    <text evidence="8">The sequence shown here is derived from an EMBL/GenBank/DDBJ whole genome shotgun (WGS) entry which is preliminary data.</text>
</comment>
<comment type="similarity">
    <text evidence="6">Belongs to the class I-like SAM-binding methyltransferase superfamily. C5-methyltransferase family.</text>
</comment>
<accession>A0A8J3IFE8</accession>
<dbReference type="PANTHER" id="PTHR10629">
    <property type="entry name" value="CYTOSINE-SPECIFIC METHYLTRANSFERASE"/>
    <property type="match status" value="1"/>
</dbReference>
<dbReference type="Pfam" id="PF00145">
    <property type="entry name" value="DNA_methylase"/>
    <property type="match status" value="1"/>
</dbReference>
<dbReference type="RefSeq" id="WP_220202412.1">
    <property type="nucleotide sequence ID" value="NZ_BNJK01000001.1"/>
</dbReference>
<protein>
    <recommendedName>
        <fullName evidence="1">DNA (cytosine-5-)-methyltransferase</fullName>
        <ecNumber evidence="1">2.1.1.37</ecNumber>
    </recommendedName>
</protein>
<keyword evidence="5" id="KW-0680">Restriction system</keyword>
<evidence type="ECO:0000256" key="2">
    <source>
        <dbReference type="ARBA" id="ARBA00022603"/>
    </source>
</evidence>
<dbReference type="GO" id="GO:0009307">
    <property type="term" value="P:DNA restriction-modification system"/>
    <property type="evidence" value="ECO:0007669"/>
    <property type="project" value="UniProtKB-KW"/>
</dbReference>
<feature type="active site" evidence="6">
    <location>
        <position position="81"/>
    </location>
</feature>
<dbReference type="SUPFAM" id="SSF53335">
    <property type="entry name" value="S-adenosyl-L-methionine-dependent methyltransferases"/>
    <property type="match status" value="1"/>
</dbReference>
<dbReference type="InterPro" id="IPR001525">
    <property type="entry name" value="C5_MeTfrase"/>
</dbReference>
<dbReference type="GO" id="GO:0003677">
    <property type="term" value="F:DNA binding"/>
    <property type="evidence" value="ECO:0007669"/>
    <property type="project" value="TreeGrafter"/>
</dbReference>
<evidence type="ECO:0000256" key="3">
    <source>
        <dbReference type="ARBA" id="ARBA00022679"/>
    </source>
</evidence>
<keyword evidence="9" id="KW-1185">Reference proteome</keyword>
<dbReference type="Proteomes" id="UP000597444">
    <property type="component" value="Unassembled WGS sequence"/>
</dbReference>